<reference evidence="14 15" key="1">
    <citation type="journal article" date="2015" name="Genome Biol.">
        <title>Comparative genomics of Steinernema reveals deeply conserved gene regulatory networks.</title>
        <authorList>
            <person name="Dillman A.R."/>
            <person name="Macchietto M."/>
            <person name="Porter C.F."/>
            <person name="Rogers A."/>
            <person name="Williams B."/>
            <person name="Antoshechkin I."/>
            <person name="Lee M.M."/>
            <person name="Goodwin Z."/>
            <person name="Lu X."/>
            <person name="Lewis E.E."/>
            <person name="Goodrich-Blair H."/>
            <person name="Stock S.P."/>
            <person name="Adams B.J."/>
            <person name="Sternberg P.W."/>
            <person name="Mortazavi A."/>
        </authorList>
    </citation>
    <scope>NUCLEOTIDE SEQUENCE [LARGE SCALE GENOMIC DNA]</scope>
    <source>
        <strain evidence="14 15">ALL</strain>
    </source>
</reference>
<dbReference type="SUPFAM" id="SSF55681">
    <property type="entry name" value="Class II aaRS and biotin synthetases"/>
    <property type="match status" value="1"/>
</dbReference>
<dbReference type="CDD" id="cd00673">
    <property type="entry name" value="AlaRS_core"/>
    <property type="match status" value="1"/>
</dbReference>
<evidence type="ECO:0000256" key="11">
    <source>
        <dbReference type="ARBA" id="ARBA00023146"/>
    </source>
</evidence>
<dbReference type="EC" id="6.1.1.7" evidence="2"/>
<keyword evidence="11" id="KW-0030">Aminoacyl-tRNA synthetase</keyword>
<feature type="domain" description="Alanyl-transfer RNA synthetases family profile" evidence="13">
    <location>
        <begin position="19"/>
        <end position="485"/>
    </location>
</feature>
<dbReference type="PRINTS" id="PR00980">
    <property type="entry name" value="TRNASYNTHALA"/>
</dbReference>
<dbReference type="GO" id="GO:0004813">
    <property type="term" value="F:alanine-tRNA ligase activity"/>
    <property type="evidence" value="ECO:0007669"/>
    <property type="project" value="UniProtKB-EC"/>
</dbReference>
<evidence type="ECO:0000256" key="6">
    <source>
        <dbReference type="ARBA" id="ARBA00022741"/>
    </source>
</evidence>
<keyword evidence="10" id="KW-0648">Protein biosynthesis</keyword>
<keyword evidence="15" id="KW-1185">Reference proteome</keyword>
<keyword evidence="4" id="KW-0436">Ligase</keyword>
<dbReference type="GO" id="GO:0000049">
    <property type="term" value="F:tRNA binding"/>
    <property type="evidence" value="ECO:0007669"/>
    <property type="project" value="UniProtKB-KW"/>
</dbReference>
<dbReference type="FunFam" id="3.30.930.10:FF:000011">
    <property type="entry name" value="Alanine--tRNA ligase, cytoplasmic"/>
    <property type="match status" value="1"/>
</dbReference>
<dbReference type="Gene3D" id="3.30.930.10">
    <property type="entry name" value="Bira Bifunctional Protein, Domain 2"/>
    <property type="match status" value="1"/>
</dbReference>
<comment type="caution">
    <text evidence="14">The sequence shown here is derived from an EMBL/GenBank/DDBJ whole genome shotgun (WGS) entry which is preliminary data.</text>
</comment>
<evidence type="ECO:0000256" key="4">
    <source>
        <dbReference type="ARBA" id="ARBA00022598"/>
    </source>
</evidence>
<name>A0A4U5MS35_STECR</name>
<dbReference type="Pfam" id="PF01411">
    <property type="entry name" value="tRNA-synt_2c"/>
    <property type="match status" value="1"/>
</dbReference>
<dbReference type="InterPro" id="IPR050058">
    <property type="entry name" value="Ala-tRNA_ligase"/>
</dbReference>
<dbReference type="InterPro" id="IPR045864">
    <property type="entry name" value="aa-tRNA-synth_II/BPL/LPL"/>
</dbReference>
<dbReference type="GO" id="GO:0046872">
    <property type="term" value="F:metal ion binding"/>
    <property type="evidence" value="ECO:0007669"/>
    <property type="project" value="UniProtKB-KW"/>
</dbReference>
<evidence type="ECO:0000256" key="1">
    <source>
        <dbReference type="ARBA" id="ARBA00008226"/>
    </source>
</evidence>
<dbReference type="AlphaFoldDB" id="A0A4U5MS35"/>
<accession>A0A4U5MS35</accession>
<dbReference type="PANTHER" id="PTHR11777:SF9">
    <property type="entry name" value="ALANINE--TRNA LIGASE, CYTOPLASMIC"/>
    <property type="match status" value="1"/>
</dbReference>
<comment type="catalytic activity">
    <reaction evidence="12">
        <text>tRNA(Ala) + L-alanine + ATP = L-alanyl-tRNA(Ala) + AMP + diphosphate</text>
        <dbReference type="Rhea" id="RHEA:12540"/>
        <dbReference type="Rhea" id="RHEA-COMP:9657"/>
        <dbReference type="Rhea" id="RHEA-COMP:9923"/>
        <dbReference type="ChEBI" id="CHEBI:30616"/>
        <dbReference type="ChEBI" id="CHEBI:33019"/>
        <dbReference type="ChEBI" id="CHEBI:57972"/>
        <dbReference type="ChEBI" id="CHEBI:78442"/>
        <dbReference type="ChEBI" id="CHEBI:78497"/>
        <dbReference type="ChEBI" id="CHEBI:456215"/>
        <dbReference type="EC" id="6.1.1.7"/>
    </reaction>
</comment>
<dbReference type="GO" id="GO:0005739">
    <property type="term" value="C:mitochondrion"/>
    <property type="evidence" value="ECO:0007669"/>
    <property type="project" value="TreeGrafter"/>
</dbReference>
<dbReference type="EMBL" id="AZBU02000006">
    <property type="protein sequence ID" value="TKR72516.1"/>
    <property type="molecule type" value="Genomic_DNA"/>
</dbReference>
<dbReference type="PROSITE" id="PS50860">
    <property type="entry name" value="AA_TRNA_LIGASE_II_ALA"/>
    <property type="match status" value="1"/>
</dbReference>
<evidence type="ECO:0000256" key="12">
    <source>
        <dbReference type="ARBA" id="ARBA00048300"/>
    </source>
</evidence>
<protein>
    <recommendedName>
        <fullName evidence="2">alanine--tRNA ligase</fullName>
        <ecNumber evidence="2">6.1.1.7</ecNumber>
    </recommendedName>
</protein>
<dbReference type="PANTHER" id="PTHR11777">
    <property type="entry name" value="ALANYL-TRNA SYNTHETASE"/>
    <property type="match status" value="1"/>
</dbReference>
<gene>
    <name evidence="14" type="ORF">L596_019950</name>
</gene>
<sequence>MLRVGRSLFSLGNQRSLSLSAAEVRSSFIRFFEKLDHVHVPSSSVLLNAEDQSLLFVNAGMNQFKSIFLDTLDPSSPVANIKRAVNSQRCLRVGGKHNDLADVGKDDYHHTFFEMLGNWSFGDYYKAEACEYAWNYLTEVLHLEPARLYVSYFGGDKAMNLEPDFECRDIWLKLGIPEDHIVSSDAKNNFWTMGETGPCGPCSEIHYDRRQGRGNVAHLVNQDDPEVIELWNIVFMQFERKGDEAINPLHKKHIDCGMGFERLVSVVQNKKSSYDTDLFMPVMDVIQKNGNVGKPYTGLIGPLDTSRMDSAYRIVADHLRGSLIALSDGVKPKGVDQGFVIRKMLRRAAQQSVDVLKTDRHSLSSVIPFFCQHLESVYPGIESKTKYLTNLIAQEEKKYWKLKDDGTKSFEKFADAVRSGNVFPAPDAFWLHNTMGFTIDMTMQMAEERGMTLNLDEFRRLQIEAANLTKSAQKLQGGRMKSGKA</sequence>
<keyword evidence="3" id="KW-0820">tRNA-binding</keyword>
<evidence type="ECO:0000256" key="9">
    <source>
        <dbReference type="ARBA" id="ARBA00022884"/>
    </source>
</evidence>
<evidence type="ECO:0000313" key="15">
    <source>
        <dbReference type="Proteomes" id="UP000298663"/>
    </source>
</evidence>
<proteinExistence type="inferred from homology"/>
<evidence type="ECO:0000256" key="5">
    <source>
        <dbReference type="ARBA" id="ARBA00022723"/>
    </source>
</evidence>
<organism evidence="14 15">
    <name type="scientific">Steinernema carpocapsae</name>
    <name type="common">Entomopathogenic nematode</name>
    <dbReference type="NCBI Taxonomy" id="34508"/>
    <lineage>
        <taxon>Eukaryota</taxon>
        <taxon>Metazoa</taxon>
        <taxon>Ecdysozoa</taxon>
        <taxon>Nematoda</taxon>
        <taxon>Chromadorea</taxon>
        <taxon>Rhabditida</taxon>
        <taxon>Tylenchina</taxon>
        <taxon>Panagrolaimomorpha</taxon>
        <taxon>Strongyloidoidea</taxon>
        <taxon>Steinernematidae</taxon>
        <taxon>Steinernema</taxon>
    </lineage>
</organism>
<keyword evidence="8" id="KW-0067">ATP-binding</keyword>
<dbReference type="InterPro" id="IPR018165">
    <property type="entry name" value="Ala-tRNA-synth_IIc_core"/>
</dbReference>
<dbReference type="InterPro" id="IPR018162">
    <property type="entry name" value="Ala-tRNA-ligase_IIc_anticod-bd"/>
</dbReference>
<keyword evidence="7" id="KW-0862">Zinc</keyword>
<evidence type="ECO:0000256" key="8">
    <source>
        <dbReference type="ARBA" id="ARBA00022840"/>
    </source>
</evidence>
<dbReference type="GO" id="GO:0002161">
    <property type="term" value="F:aminoacyl-tRNA deacylase activity"/>
    <property type="evidence" value="ECO:0007669"/>
    <property type="project" value="TreeGrafter"/>
</dbReference>
<keyword evidence="5" id="KW-0479">Metal-binding</keyword>
<evidence type="ECO:0000256" key="7">
    <source>
        <dbReference type="ARBA" id="ARBA00022833"/>
    </source>
</evidence>
<keyword evidence="9" id="KW-0694">RNA-binding</keyword>
<keyword evidence="6" id="KW-0547">Nucleotide-binding</keyword>
<dbReference type="GO" id="GO:0006419">
    <property type="term" value="P:alanyl-tRNA aminoacylation"/>
    <property type="evidence" value="ECO:0007669"/>
    <property type="project" value="InterPro"/>
</dbReference>
<evidence type="ECO:0000256" key="10">
    <source>
        <dbReference type="ARBA" id="ARBA00022917"/>
    </source>
</evidence>
<evidence type="ECO:0000256" key="3">
    <source>
        <dbReference type="ARBA" id="ARBA00022555"/>
    </source>
</evidence>
<evidence type="ECO:0000256" key="2">
    <source>
        <dbReference type="ARBA" id="ARBA00013168"/>
    </source>
</evidence>
<comment type="similarity">
    <text evidence="1">Belongs to the class-II aminoacyl-tRNA synthetase family.</text>
</comment>
<dbReference type="SUPFAM" id="SSF101353">
    <property type="entry name" value="Putative anticodon-binding domain of alanyl-tRNA synthetase (AlaRS)"/>
    <property type="match status" value="1"/>
</dbReference>
<dbReference type="GO" id="GO:0005524">
    <property type="term" value="F:ATP binding"/>
    <property type="evidence" value="ECO:0007669"/>
    <property type="project" value="UniProtKB-KW"/>
</dbReference>
<dbReference type="InterPro" id="IPR018164">
    <property type="entry name" value="Ala-tRNA-synth_IIc_N"/>
</dbReference>
<evidence type="ECO:0000259" key="13">
    <source>
        <dbReference type="PROSITE" id="PS50860"/>
    </source>
</evidence>
<dbReference type="Proteomes" id="UP000298663">
    <property type="component" value="Unassembled WGS sequence"/>
</dbReference>
<dbReference type="OrthoDB" id="2423964at2759"/>
<dbReference type="InterPro" id="IPR002318">
    <property type="entry name" value="Ala-tRNA-lgiase_IIc"/>
</dbReference>
<dbReference type="STRING" id="34508.A0A4U5MS35"/>
<evidence type="ECO:0000313" key="14">
    <source>
        <dbReference type="EMBL" id="TKR72516.1"/>
    </source>
</evidence>
<reference evidence="14 15" key="2">
    <citation type="journal article" date="2019" name="G3 (Bethesda)">
        <title>Hybrid Assembly of the Genome of the Entomopathogenic Nematode Steinernema carpocapsae Identifies the X-Chromosome.</title>
        <authorList>
            <person name="Serra L."/>
            <person name="Macchietto M."/>
            <person name="Macias-Munoz A."/>
            <person name="McGill C.J."/>
            <person name="Rodriguez I.M."/>
            <person name="Rodriguez B."/>
            <person name="Murad R."/>
            <person name="Mortazavi A."/>
        </authorList>
    </citation>
    <scope>NUCLEOTIDE SEQUENCE [LARGE SCALE GENOMIC DNA]</scope>
    <source>
        <strain evidence="14 15">ALL</strain>
    </source>
</reference>